<reference evidence="2 3" key="1">
    <citation type="submission" date="2019-02" db="EMBL/GenBank/DDBJ databases">
        <title>Deep-cultivation of Planctomycetes and their phenomic and genomic characterization uncovers novel biology.</title>
        <authorList>
            <person name="Wiegand S."/>
            <person name="Jogler M."/>
            <person name="Boedeker C."/>
            <person name="Pinto D."/>
            <person name="Vollmers J."/>
            <person name="Rivas-Marin E."/>
            <person name="Kohn T."/>
            <person name="Peeters S.H."/>
            <person name="Heuer A."/>
            <person name="Rast P."/>
            <person name="Oberbeckmann S."/>
            <person name="Bunk B."/>
            <person name="Jeske O."/>
            <person name="Meyerdierks A."/>
            <person name="Storesund J.E."/>
            <person name="Kallscheuer N."/>
            <person name="Luecker S."/>
            <person name="Lage O.M."/>
            <person name="Pohl T."/>
            <person name="Merkel B.J."/>
            <person name="Hornburger P."/>
            <person name="Mueller R.-W."/>
            <person name="Bruemmer F."/>
            <person name="Labrenz M."/>
            <person name="Spormann A.M."/>
            <person name="Op den Camp H."/>
            <person name="Overmann J."/>
            <person name="Amann R."/>
            <person name="Jetten M.S.M."/>
            <person name="Mascher T."/>
            <person name="Medema M.H."/>
            <person name="Devos D.P."/>
            <person name="Kaster A.-K."/>
            <person name="Ovreas L."/>
            <person name="Rohde M."/>
            <person name="Galperin M.Y."/>
            <person name="Jogler C."/>
        </authorList>
    </citation>
    <scope>NUCLEOTIDE SEQUENCE [LARGE SCALE GENOMIC DNA]</scope>
    <source>
        <strain evidence="2 3">Pan153</strain>
    </source>
</reference>
<accession>A0A518FW79</accession>
<feature type="transmembrane region" description="Helical" evidence="1">
    <location>
        <begin position="21"/>
        <end position="40"/>
    </location>
</feature>
<evidence type="ECO:0000256" key="1">
    <source>
        <dbReference type="SAM" id="Phobius"/>
    </source>
</evidence>
<proteinExistence type="predicted"/>
<keyword evidence="1" id="KW-0812">Transmembrane</keyword>
<keyword evidence="1" id="KW-1133">Transmembrane helix</keyword>
<dbReference type="RefSeq" id="WP_145458857.1">
    <property type="nucleotide sequence ID" value="NZ_CP036317.1"/>
</dbReference>
<dbReference type="EMBL" id="CP036317">
    <property type="protein sequence ID" value="QDV20581.1"/>
    <property type="molecule type" value="Genomic_DNA"/>
</dbReference>
<name>A0A518FW79_9PLAN</name>
<evidence type="ECO:0000313" key="2">
    <source>
        <dbReference type="EMBL" id="QDV20581.1"/>
    </source>
</evidence>
<dbReference type="AlphaFoldDB" id="A0A518FW79"/>
<evidence type="ECO:0000313" key="3">
    <source>
        <dbReference type="Proteomes" id="UP000320839"/>
    </source>
</evidence>
<dbReference type="Proteomes" id="UP000320839">
    <property type="component" value="Chromosome"/>
</dbReference>
<dbReference type="OrthoDB" id="9806357at2"/>
<protein>
    <recommendedName>
        <fullName evidence="4">DUF3179 domain-containing protein</fullName>
    </recommendedName>
</protein>
<sequence length="357" mass="40393">MNHLGISDQSGDKLNQRFSRRIVIAVLCLILLSGILGWRIRQQGWQKFKNSLLFANQPRKRNLQPPRQEFDFSNSVIPPGEIQHGGPPKDGIPALSNPEFLTISDAEYLKPDDRVISVMAGKEARAYPLKILNYHEIVNDRIGETPIAVTYCPLCDSSVVFDRRTTAGEREFGVSGLLFNSNVLMYDRGSPQESLWSQLMTAGVAGPGAKQKLKTFPLEVTTWKDWASRYPDGKVLSDQTGHARDYRSSPYQPYFETPQLMFPVKHVDKRLPAKTPVLGVWNGTKAIAFPLNRFSIENPLSRETINGKKFEVRFNPQSKGLQVLNAEDGVEWMYTFWFAWAAFHPQTEIYGSEKGTN</sequence>
<keyword evidence="1" id="KW-0472">Membrane</keyword>
<organism evidence="2 3">
    <name type="scientific">Gimesia panareensis</name>
    <dbReference type="NCBI Taxonomy" id="2527978"/>
    <lineage>
        <taxon>Bacteria</taxon>
        <taxon>Pseudomonadati</taxon>
        <taxon>Planctomycetota</taxon>
        <taxon>Planctomycetia</taxon>
        <taxon>Planctomycetales</taxon>
        <taxon>Planctomycetaceae</taxon>
        <taxon>Gimesia</taxon>
    </lineage>
</organism>
<gene>
    <name evidence="2" type="ORF">Pan153_52570</name>
</gene>
<dbReference type="InterPro" id="IPR021516">
    <property type="entry name" value="DUF3179"/>
</dbReference>
<evidence type="ECO:0008006" key="4">
    <source>
        <dbReference type="Google" id="ProtNLM"/>
    </source>
</evidence>
<dbReference type="Pfam" id="PF11376">
    <property type="entry name" value="DUF3179"/>
    <property type="match status" value="1"/>
</dbReference>